<dbReference type="GO" id="GO:0004497">
    <property type="term" value="F:monooxygenase activity"/>
    <property type="evidence" value="ECO:0007669"/>
    <property type="project" value="UniProtKB-KW"/>
</dbReference>
<dbReference type="PANTHER" id="PTHR47945">
    <property type="entry name" value="CYTOCHROME P450 84A1-RELATED"/>
    <property type="match status" value="1"/>
</dbReference>
<proteinExistence type="inferred from homology"/>
<keyword evidence="2" id="KW-0560">Oxidoreductase</keyword>
<keyword evidence="1 2" id="KW-0479">Metal-binding</keyword>
<evidence type="ECO:0000256" key="1">
    <source>
        <dbReference type="PIRSR" id="PIRSR602401-1"/>
    </source>
</evidence>
<evidence type="ECO:0000256" key="2">
    <source>
        <dbReference type="RuleBase" id="RU000461"/>
    </source>
</evidence>
<dbReference type="InterPro" id="IPR036396">
    <property type="entry name" value="Cyt_P450_sf"/>
</dbReference>
<dbReference type="PROSITE" id="PS00086">
    <property type="entry name" value="CYTOCHROME_P450"/>
    <property type="match status" value="1"/>
</dbReference>
<dbReference type="PRINTS" id="PR00463">
    <property type="entry name" value="EP450I"/>
</dbReference>
<comment type="cofactor">
    <cofactor evidence="1">
        <name>heme</name>
        <dbReference type="ChEBI" id="CHEBI:30413"/>
    </cofactor>
</comment>
<protein>
    <submittedName>
        <fullName evidence="3">Uncharacterized protein</fullName>
    </submittedName>
</protein>
<dbReference type="GO" id="GO:0020037">
    <property type="term" value="F:heme binding"/>
    <property type="evidence" value="ECO:0007669"/>
    <property type="project" value="InterPro"/>
</dbReference>
<dbReference type="SUPFAM" id="SSF48264">
    <property type="entry name" value="Cytochrome P450"/>
    <property type="match status" value="1"/>
</dbReference>
<organism evidence="3 4">
    <name type="scientific">Punica granatum</name>
    <name type="common">Pomegranate</name>
    <dbReference type="NCBI Taxonomy" id="22663"/>
    <lineage>
        <taxon>Eukaryota</taxon>
        <taxon>Viridiplantae</taxon>
        <taxon>Streptophyta</taxon>
        <taxon>Embryophyta</taxon>
        <taxon>Tracheophyta</taxon>
        <taxon>Spermatophyta</taxon>
        <taxon>Magnoliopsida</taxon>
        <taxon>eudicotyledons</taxon>
        <taxon>Gunneridae</taxon>
        <taxon>Pentapetalae</taxon>
        <taxon>rosids</taxon>
        <taxon>malvids</taxon>
        <taxon>Myrtales</taxon>
        <taxon>Lythraceae</taxon>
        <taxon>Punica</taxon>
    </lineage>
</organism>
<dbReference type="PANTHER" id="PTHR47945:SF5">
    <property type="entry name" value="CYTOCHROME P450 84A1-RELATED"/>
    <property type="match status" value="1"/>
</dbReference>
<comment type="similarity">
    <text evidence="2">Belongs to the cytochrome P450 family.</text>
</comment>
<evidence type="ECO:0000313" key="3">
    <source>
        <dbReference type="EMBL" id="OWM88889.1"/>
    </source>
</evidence>
<keyword evidence="1 2" id="KW-0408">Iron</keyword>
<dbReference type="Gene3D" id="1.10.630.10">
    <property type="entry name" value="Cytochrome P450"/>
    <property type="match status" value="1"/>
</dbReference>
<dbReference type="AlphaFoldDB" id="A0A218XWA8"/>
<dbReference type="InterPro" id="IPR001128">
    <property type="entry name" value="Cyt_P450"/>
</dbReference>
<keyword evidence="2" id="KW-0503">Monooxygenase</keyword>
<dbReference type="GO" id="GO:0016705">
    <property type="term" value="F:oxidoreductase activity, acting on paired donors, with incorporation or reduction of molecular oxygen"/>
    <property type="evidence" value="ECO:0007669"/>
    <property type="project" value="InterPro"/>
</dbReference>
<comment type="caution">
    <text evidence="3">The sequence shown here is derived from an EMBL/GenBank/DDBJ whole genome shotgun (WGS) entry which is preliminary data.</text>
</comment>
<dbReference type="Proteomes" id="UP000197138">
    <property type="component" value="Unassembled WGS sequence"/>
</dbReference>
<gene>
    <name evidence="3" type="ORF">CDL15_Pgr020843</name>
</gene>
<name>A0A218XWA8_PUNGR</name>
<keyword evidence="1 2" id="KW-0349">Heme</keyword>
<dbReference type="GO" id="GO:0005506">
    <property type="term" value="F:iron ion binding"/>
    <property type="evidence" value="ECO:0007669"/>
    <property type="project" value="InterPro"/>
</dbReference>
<dbReference type="EMBL" id="MTKT01000785">
    <property type="protein sequence ID" value="OWM88889.1"/>
    <property type="molecule type" value="Genomic_DNA"/>
</dbReference>
<dbReference type="InterPro" id="IPR053062">
    <property type="entry name" value="CYP450_84A"/>
</dbReference>
<evidence type="ECO:0000313" key="4">
    <source>
        <dbReference type="Proteomes" id="UP000197138"/>
    </source>
</evidence>
<dbReference type="InterPro" id="IPR017972">
    <property type="entry name" value="Cyt_P450_CS"/>
</dbReference>
<accession>A0A218XWA8</accession>
<dbReference type="Pfam" id="PF00067">
    <property type="entry name" value="p450"/>
    <property type="match status" value="1"/>
</dbReference>
<feature type="binding site" description="axial binding residue" evidence="1">
    <location>
        <position position="142"/>
    </location>
    <ligand>
        <name>heme</name>
        <dbReference type="ChEBI" id="CHEBI:30413"/>
    </ligand>
    <ligandPart>
        <name>Fe</name>
        <dbReference type="ChEBI" id="CHEBI:18248"/>
    </ligandPart>
</feature>
<dbReference type="PRINTS" id="PR00385">
    <property type="entry name" value="P450"/>
</dbReference>
<dbReference type="InterPro" id="IPR002401">
    <property type="entry name" value="Cyt_P450_E_grp-I"/>
</dbReference>
<reference evidence="4" key="1">
    <citation type="journal article" date="2017" name="Plant J.">
        <title>The pomegranate (Punica granatum L.) genome and the genomics of punicalagin biosynthesis.</title>
        <authorList>
            <person name="Qin G."/>
            <person name="Xu C."/>
            <person name="Ming R."/>
            <person name="Tang H."/>
            <person name="Guyot R."/>
            <person name="Kramer E.M."/>
            <person name="Hu Y."/>
            <person name="Yi X."/>
            <person name="Qi Y."/>
            <person name="Xu X."/>
            <person name="Gao Z."/>
            <person name="Pan H."/>
            <person name="Jian J."/>
            <person name="Tian Y."/>
            <person name="Yue Z."/>
            <person name="Xu Y."/>
        </authorList>
    </citation>
    <scope>NUCLEOTIDE SEQUENCE [LARGE SCALE GENOMIC DNA]</scope>
    <source>
        <strain evidence="4">cv. Dabenzi</strain>
    </source>
</reference>
<sequence>MFTGTETVASTIEWVMAELMHSLEDLKPVQDELTSVVGLERLVEDSNIEKLTYLRCAIKETSCLHPPIPIPLHQCSKDTTVFGCFIPAIDLVIISIWAIGRDPNSWDDPQTFRPLRFLIESAPDLRGNHFNFIPFGSGRRSCPGYVVGALHDQVRTGSPTLLFHMGVA</sequence>